<evidence type="ECO:0000256" key="6">
    <source>
        <dbReference type="PIRSR" id="PIRSR016020-1"/>
    </source>
</evidence>
<evidence type="ECO:0000256" key="7">
    <source>
        <dbReference type="SAM" id="SignalP"/>
    </source>
</evidence>
<dbReference type="PIRSF" id="PIRSF016020">
    <property type="entry name" value="PHexose_mutarotase"/>
    <property type="match status" value="1"/>
</dbReference>
<feature type="active site" evidence="6">
    <location>
        <position position="294"/>
    </location>
</feature>
<dbReference type="EMBL" id="JPWU03000509">
    <property type="protein sequence ID" value="KAG2512435.1"/>
    <property type="molecule type" value="Genomic_DNA"/>
</dbReference>
<dbReference type="GO" id="GO:0030246">
    <property type="term" value="F:carbohydrate binding"/>
    <property type="evidence" value="ECO:0007669"/>
    <property type="project" value="UniProtKB-UniRule"/>
</dbReference>
<dbReference type="PANTHER" id="PTHR11122">
    <property type="entry name" value="APOSPORY-ASSOCIATED PROTEIN C-RELATED"/>
    <property type="match status" value="1"/>
</dbReference>
<dbReference type="PANTHER" id="PTHR11122:SF13">
    <property type="entry name" value="GLUCOSE-6-PHOSPHATE 1-EPIMERASE"/>
    <property type="match status" value="1"/>
</dbReference>
<reference evidence="8" key="3">
    <citation type="submission" date="2020-06" db="EMBL/GenBank/DDBJ databases">
        <authorList>
            <person name="Studholme D.J."/>
        </authorList>
    </citation>
    <scope>NUCLEOTIDE SEQUENCE</scope>
    <source>
        <strain evidence="9">NZFS 2646</strain>
        <strain evidence="8">NZFS 3630</strain>
    </source>
</reference>
<proteinExistence type="inferred from homology"/>
<dbReference type="SUPFAM" id="SSF74650">
    <property type="entry name" value="Galactose mutarotase-like"/>
    <property type="match status" value="1"/>
</dbReference>
<accession>A0A3R7K209</accession>
<comment type="similarity">
    <text evidence="2 5">Belongs to the glucose-6-phosphate 1-epimerase family.</text>
</comment>
<dbReference type="InterPro" id="IPR014718">
    <property type="entry name" value="GH-type_carb-bd"/>
</dbReference>
<evidence type="ECO:0000256" key="4">
    <source>
        <dbReference type="ARBA" id="ARBA00023235"/>
    </source>
</evidence>
<dbReference type="Proteomes" id="UP000792063">
    <property type="component" value="Unassembled WGS sequence"/>
</dbReference>
<dbReference type="EMBL" id="MBDN02000370">
    <property type="protein sequence ID" value="RLN75864.1"/>
    <property type="molecule type" value="Genomic_DNA"/>
</dbReference>
<dbReference type="EMBL" id="JPWV03000353">
    <property type="protein sequence ID" value="KAG2515747.1"/>
    <property type="molecule type" value="Genomic_DNA"/>
</dbReference>
<dbReference type="EMBL" id="MAYM02002115">
    <property type="protein sequence ID" value="RLN02979.1"/>
    <property type="molecule type" value="Genomic_DNA"/>
</dbReference>
<evidence type="ECO:0000313" key="9">
    <source>
        <dbReference type="EMBL" id="KAG2515747.1"/>
    </source>
</evidence>
<evidence type="ECO:0000256" key="3">
    <source>
        <dbReference type="ARBA" id="ARBA00012083"/>
    </source>
</evidence>
<comment type="caution">
    <text evidence="10">The sequence shown here is derived from an EMBL/GenBank/DDBJ whole genome shotgun (WGS) entry which is preliminary data.</text>
</comment>
<comment type="catalytic activity">
    <reaction evidence="1">
        <text>alpha-D-glucose 6-phosphate = beta-D-glucose 6-phosphate</text>
        <dbReference type="Rhea" id="RHEA:16249"/>
        <dbReference type="ChEBI" id="CHEBI:58225"/>
        <dbReference type="ChEBI" id="CHEBI:58247"/>
        <dbReference type="EC" id="5.1.3.15"/>
    </reaction>
</comment>
<keyword evidence="7" id="KW-0732">Signal</keyword>
<name>A0A3R7K209_9STRA</name>
<dbReference type="GO" id="GO:0005975">
    <property type="term" value="P:carbohydrate metabolic process"/>
    <property type="evidence" value="ECO:0007669"/>
    <property type="project" value="InterPro"/>
</dbReference>
<gene>
    <name evidence="10" type="ORF">BBI17_006893</name>
    <name evidence="11" type="ORF">BBO99_00008006</name>
    <name evidence="9" type="ORF">JM16_007462</name>
    <name evidence="8" type="ORF">JM18_007876</name>
</gene>
<feature type="active site" evidence="6">
    <location>
        <position position="175"/>
    </location>
</feature>
<evidence type="ECO:0000313" key="8">
    <source>
        <dbReference type="EMBL" id="KAG2512435.1"/>
    </source>
</evidence>
<dbReference type="Proteomes" id="UP000285883">
    <property type="component" value="Unassembled WGS sequence"/>
</dbReference>
<dbReference type="GO" id="GO:0005737">
    <property type="term" value="C:cytoplasm"/>
    <property type="evidence" value="ECO:0007669"/>
    <property type="project" value="TreeGrafter"/>
</dbReference>
<dbReference type="InterPro" id="IPR025532">
    <property type="entry name" value="G6P_1-epimerase"/>
</dbReference>
<dbReference type="Gene3D" id="2.70.98.10">
    <property type="match status" value="1"/>
</dbReference>
<dbReference type="EC" id="5.1.3.15" evidence="3 5"/>
<evidence type="ECO:0000256" key="5">
    <source>
        <dbReference type="PIRNR" id="PIRNR016020"/>
    </source>
</evidence>
<protein>
    <recommendedName>
        <fullName evidence="3 5">glucose-6-phosphate 1-epimerase</fullName>
        <ecNumber evidence="3 5">5.1.3.15</ecNumber>
    </recommendedName>
</protein>
<dbReference type="Proteomes" id="UP000785171">
    <property type="component" value="Unassembled WGS sequence"/>
</dbReference>
<keyword evidence="12" id="KW-1185">Reference proteome</keyword>
<reference evidence="12 13" key="2">
    <citation type="submission" date="2018-07" db="EMBL/GenBank/DDBJ databases">
        <title>Genome sequencing of oomycete isolates from Chile give support for New Zealand origin for Phytophthora kernoviae and make available the first Nothophytophthora sp. genome.</title>
        <authorList>
            <person name="Studholme D.J."/>
            <person name="Sanfuentes E."/>
            <person name="Panda P."/>
            <person name="Hill R."/>
            <person name="Sambles C."/>
            <person name="Grant M."/>
            <person name="Williams N.M."/>
            <person name="Mcdougal R.L."/>
        </authorList>
    </citation>
    <scope>NUCLEOTIDE SEQUENCE [LARGE SCALE GENOMIC DNA]</scope>
    <source>
        <strain evidence="10">Chile2</strain>
        <strain evidence="11">Chile4</strain>
    </source>
</reference>
<evidence type="ECO:0000313" key="10">
    <source>
        <dbReference type="EMBL" id="RLN02979.1"/>
    </source>
</evidence>
<feature type="signal peptide" evidence="7">
    <location>
        <begin position="1"/>
        <end position="26"/>
    </location>
</feature>
<evidence type="ECO:0000313" key="11">
    <source>
        <dbReference type="EMBL" id="RLN75864.1"/>
    </source>
</evidence>
<dbReference type="Proteomes" id="UP000285624">
    <property type="component" value="Unassembled WGS sequence"/>
</dbReference>
<dbReference type="Pfam" id="PF01263">
    <property type="entry name" value="Aldose_epim"/>
    <property type="match status" value="1"/>
</dbReference>
<organism evidence="10 13">
    <name type="scientific">Phytophthora kernoviae</name>
    <dbReference type="NCBI Taxonomy" id="325452"/>
    <lineage>
        <taxon>Eukaryota</taxon>
        <taxon>Sar</taxon>
        <taxon>Stramenopiles</taxon>
        <taxon>Oomycota</taxon>
        <taxon>Peronosporomycetes</taxon>
        <taxon>Peronosporales</taxon>
        <taxon>Peronosporaceae</taxon>
        <taxon>Phytophthora</taxon>
    </lineage>
</organism>
<dbReference type="STRING" id="325452.A0A3R7K209"/>
<evidence type="ECO:0000313" key="12">
    <source>
        <dbReference type="Proteomes" id="UP000285624"/>
    </source>
</evidence>
<dbReference type="CDD" id="cd09020">
    <property type="entry name" value="D-hex-6-P-epi_like"/>
    <property type="match status" value="1"/>
</dbReference>
<dbReference type="InterPro" id="IPR008183">
    <property type="entry name" value="Aldose_1/G6P_1-epimerase"/>
</dbReference>
<evidence type="ECO:0000256" key="2">
    <source>
        <dbReference type="ARBA" id="ARBA00005866"/>
    </source>
</evidence>
<evidence type="ECO:0000256" key="1">
    <source>
        <dbReference type="ARBA" id="ARBA00001096"/>
    </source>
</evidence>
<evidence type="ECO:0000313" key="13">
    <source>
        <dbReference type="Proteomes" id="UP000285883"/>
    </source>
</evidence>
<dbReference type="InterPro" id="IPR011013">
    <property type="entry name" value="Gal_mutarotase_sf_dom"/>
</dbReference>
<sequence length="329" mass="36453">MVRQFMLKTVAVASALFAGLGATTNAELETVKLSHPMGSSAEVFLFGAHVKSFHAAMDPDLDNIFMSNHSFLDGVNPIRGGIPVVFPNFGGATGFPNHGFARITNWTLAGVTEAKDTKDATVATFTMSASNSTRAMWPVEFELEYEVKLFANQLETALHVHNTFTSEISFQALFHNYFSVDDVRNKSVTVEGLKGVDYFDQFAKVNKTETREYINFDSQIANTYRNAPSTITVTIKGVNTLDRWLTVEKSGFISNGAHQTALETDAVVWNPWIEKSKTMKDFGPEEYINMVAVEPGRISEKQTLGAGEIYTLQQTISVFSASSEVHRYR</sequence>
<dbReference type="GO" id="GO:0047938">
    <property type="term" value="F:glucose-6-phosphate 1-epimerase activity"/>
    <property type="evidence" value="ECO:0007669"/>
    <property type="project" value="UniProtKB-UniRule"/>
</dbReference>
<keyword evidence="4 5" id="KW-0413">Isomerase</keyword>
<feature type="chain" id="PRO_5036092470" description="glucose-6-phosphate 1-epimerase" evidence="7">
    <location>
        <begin position="27"/>
        <end position="329"/>
    </location>
</feature>
<reference evidence="8" key="1">
    <citation type="journal article" date="2015" name="Genom Data">
        <title>Genome sequences of six Phytophthora species associated with forests in New Zealand.</title>
        <authorList>
            <person name="Studholme D.J."/>
            <person name="McDougal R.L."/>
            <person name="Sambles C."/>
            <person name="Hansen E."/>
            <person name="Hardy G."/>
            <person name="Grant M."/>
            <person name="Ganley R.J."/>
            <person name="Williams N.M."/>
        </authorList>
    </citation>
    <scope>NUCLEOTIDE SEQUENCE</scope>
    <source>
        <strain evidence="9">NZFS 2646</strain>
        <strain evidence="8">NZFS 3630</strain>
    </source>
</reference>
<dbReference type="AlphaFoldDB" id="A0A3R7K209"/>